<dbReference type="AlphaFoldDB" id="A0A5B7YCU4"/>
<gene>
    <name evidence="1" type="ORF">FBQ74_08540</name>
</gene>
<name>A0A5B7YCU4_9ALTE</name>
<keyword evidence="2" id="KW-1185">Reference proteome</keyword>
<dbReference type="RefSeq" id="WP_139756276.1">
    <property type="nucleotide sequence ID" value="NZ_CP039852.1"/>
</dbReference>
<reference evidence="1 2" key="1">
    <citation type="submission" date="2019-04" db="EMBL/GenBank/DDBJ databases">
        <title>Salinimonas iocasae sp. nov., a halophilic bacterium isolated from the outer tube casing of tubeworms in Okinawa Trough.</title>
        <authorList>
            <person name="Zhang H."/>
            <person name="Wang H."/>
            <person name="Li C."/>
        </authorList>
    </citation>
    <scope>NUCLEOTIDE SEQUENCE [LARGE SCALE GENOMIC DNA]</scope>
    <source>
        <strain evidence="1 2">KX18D6</strain>
    </source>
</reference>
<dbReference type="InterPro" id="IPR021879">
    <property type="entry name" value="VC2046_fam"/>
</dbReference>
<protein>
    <submittedName>
        <fullName evidence="1">Uncharacterized protein</fullName>
    </submittedName>
</protein>
<proteinExistence type="predicted"/>
<dbReference type="OrthoDB" id="6330693at2"/>
<evidence type="ECO:0000313" key="1">
    <source>
        <dbReference type="EMBL" id="QCZ93532.1"/>
    </source>
</evidence>
<sequence length="164" mass="18034">MTDVAMQTDAVTRQSLEWGGQLNRASQDATLFSLYLAMQLQPGNNPVSVAPDEQPAADISAQLNKLNHYRRAATAAGDDAYSTLPQYSKMAASNDSASLLLWRAMHPDPLSHKDNARYIDPEILSNCSYATQRRWQTADEVPTEIQQDPTRLADVVEGSVSLLV</sequence>
<dbReference type="EMBL" id="CP039852">
    <property type="protein sequence ID" value="QCZ93532.1"/>
    <property type="molecule type" value="Genomic_DNA"/>
</dbReference>
<organism evidence="1 2">
    <name type="scientific">Salinimonas iocasae</name>
    <dbReference type="NCBI Taxonomy" id="2572577"/>
    <lineage>
        <taxon>Bacteria</taxon>
        <taxon>Pseudomonadati</taxon>
        <taxon>Pseudomonadota</taxon>
        <taxon>Gammaproteobacteria</taxon>
        <taxon>Alteromonadales</taxon>
        <taxon>Alteromonadaceae</taxon>
        <taxon>Alteromonas/Salinimonas group</taxon>
        <taxon>Salinimonas</taxon>
    </lineage>
</organism>
<evidence type="ECO:0000313" key="2">
    <source>
        <dbReference type="Proteomes" id="UP000304912"/>
    </source>
</evidence>
<dbReference type="Pfam" id="PF11993">
    <property type="entry name" value="VC2046"/>
    <property type="match status" value="1"/>
</dbReference>
<dbReference type="Proteomes" id="UP000304912">
    <property type="component" value="Chromosome"/>
</dbReference>
<dbReference type="KEGG" id="salk:FBQ74_08540"/>
<accession>A0A5B7YCU4</accession>